<dbReference type="PROSITE" id="PS50023">
    <property type="entry name" value="LIM_DOMAIN_2"/>
    <property type="match status" value="1"/>
</dbReference>
<keyword evidence="3 4" id="KW-0440">LIM domain</keyword>
<dbReference type="InterPro" id="IPR001781">
    <property type="entry name" value="Znf_LIM"/>
</dbReference>
<dbReference type="EMBL" id="GEEE01001169">
    <property type="protein sequence ID" value="JAP62056.1"/>
    <property type="molecule type" value="Transcribed_RNA"/>
</dbReference>
<reference evidence="7" key="1">
    <citation type="submission" date="2016-01" db="EMBL/GenBank/DDBJ databases">
        <title>Reference transcriptome for the parasite Schistocephalus solidus: insights into the molecular evolution of parasitism.</title>
        <authorList>
            <person name="Hebert F.O."/>
            <person name="Grambauer S."/>
            <person name="Barber I."/>
            <person name="Landry C.R."/>
            <person name="Aubin-Horth N."/>
        </authorList>
    </citation>
    <scope>NUCLEOTIDE SEQUENCE</scope>
</reference>
<accession>A0A0V0J8E1</accession>
<feature type="non-terminal residue" evidence="7">
    <location>
        <position position="278"/>
    </location>
</feature>
<feature type="domain" description="LIM zinc-binding" evidence="6">
    <location>
        <begin position="229"/>
        <end position="278"/>
    </location>
</feature>
<keyword evidence="2 4" id="KW-0862">Zinc</keyword>
<dbReference type="GO" id="GO:0046872">
    <property type="term" value="F:metal ion binding"/>
    <property type="evidence" value="ECO:0007669"/>
    <property type="project" value="UniProtKB-KW"/>
</dbReference>
<dbReference type="Gene3D" id="2.10.110.10">
    <property type="entry name" value="Cysteine Rich Protein"/>
    <property type="match status" value="1"/>
</dbReference>
<proteinExistence type="predicted"/>
<evidence type="ECO:0000256" key="1">
    <source>
        <dbReference type="ARBA" id="ARBA00022723"/>
    </source>
</evidence>
<evidence type="ECO:0000256" key="2">
    <source>
        <dbReference type="ARBA" id="ARBA00022833"/>
    </source>
</evidence>
<protein>
    <submittedName>
        <fullName evidence="7">Cysteine and glycine-rich protein 3</fullName>
    </submittedName>
</protein>
<evidence type="ECO:0000259" key="6">
    <source>
        <dbReference type="PROSITE" id="PS50023"/>
    </source>
</evidence>
<keyword evidence="1 4" id="KW-0479">Metal-binding</keyword>
<dbReference type="Pfam" id="PF00412">
    <property type="entry name" value="LIM"/>
    <property type="match status" value="1"/>
</dbReference>
<gene>
    <name evidence="7" type="primary">CSRP3</name>
    <name evidence="7" type="ORF">TR161681</name>
</gene>
<evidence type="ECO:0000256" key="5">
    <source>
        <dbReference type="SAM" id="MobiDB-lite"/>
    </source>
</evidence>
<feature type="region of interest" description="Disordered" evidence="5">
    <location>
        <begin position="180"/>
        <end position="210"/>
    </location>
</feature>
<dbReference type="AlphaFoldDB" id="A0A0V0J8E1"/>
<dbReference type="SMART" id="SM00132">
    <property type="entry name" value="LIM"/>
    <property type="match status" value="1"/>
</dbReference>
<sequence length="278" mass="31006">MNLEINPEFLDIEAEFRKNLNFLLVQKKNGLHTSEMISDTIFLGNIPQRVSPEIVNKTDESLNATPSLDTLPSKIQPFIVKTEHLLSIPEEQSSLTESGFETSENSQTEFMSNINETTKLFHSASLRDSRSSFTIFDENMPPTFALASKNPPLSTRNRGSRVQSLASTFEQIFSNIPENQPARLNATRASRGKQDPASIGDASRRPLVNGQSKRQLLQADFSELKASSEACHRCNQIVYPIDRASTGKHVYHQSCLRCAVCDRSLTSSNFESCDGSIF</sequence>
<dbReference type="PANTHER" id="PTHR24206">
    <property type="entry name" value="OS06G0237300 PROTEIN"/>
    <property type="match status" value="1"/>
</dbReference>
<evidence type="ECO:0000313" key="7">
    <source>
        <dbReference type="EMBL" id="JAP62056.1"/>
    </source>
</evidence>
<organism evidence="7">
    <name type="scientific">Schistocephalus solidus</name>
    <name type="common">Tapeworm</name>
    <dbReference type="NCBI Taxonomy" id="70667"/>
    <lineage>
        <taxon>Eukaryota</taxon>
        <taxon>Metazoa</taxon>
        <taxon>Spiralia</taxon>
        <taxon>Lophotrochozoa</taxon>
        <taxon>Platyhelminthes</taxon>
        <taxon>Cestoda</taxon>
        <taxon>Eucestoda</taxon>
        <taxon>Diphyllobothriidea</taxon>
        <taxon>Diphyllobothriidae</taxon>
        <taxon>Schistocephalus</taxon>
    </lineage>
</organism>
<evidence type="ECO:0000256" key="3">
    <source>
        <dbReference type="ARBA" id="ARBA00023038"/>
    </source>
</evidence>
<dbReference type="PROSITE" id="PS00478">
    <property type="entry name" value="LIM_DOMAIN_1"/>
    <property type="match status" value="1"/>
</dbReference>
<evidence type="ECO:0000256" key="4">
    <source>
        <dbReference type="PROSITE-ProRule" id="PRU00125"/>
    </source>
</evidence>
<name>A0A0V0J8E1_SCHSO</name>
<dbReference type="SUPFAM" id="SSF57716">
    <property type="entry name" value="Glucocorticoid receptor-like (DNA-binding domain)"/>
    <property type="match status" value="1"/>
</dbReference>